<dbReference type="InterPro" id="IPR004796">
    <property type="entry name" value="PTS_IIC_cello"/>
</dbReference>
<dbReference type="PIRSF" id="PIRSF006351">
    <property type="entry name" value="PTS_EIIC-Cellobiose"/>
    <property type="match status" value="1"/>
</dbReference>
<comment type="caution">
    <text evidence="11">The sequence shown here is derived from an EMBL/GenBank/DDBJ whole genome shotgun (WGS) entry which is preliminary data.</text>
</comment>
<evidence type="ECO:0000313" key="12">
    <source>
        <dbReference type="Proteomes" id="UP000614200"/>
    </source>
</evidence>
<dbReference type="PROSITE" id="PS51105">
    <property type="entry name" value="PTS_EIIC_TYPE_3"/>
    <property type="match status" value="1"/>
</dbReference>
<evidence type="ECO:0000256" key="3">
    <source>
        <dbReference type="ARBA" id="ARBA00022475"/>
    </source>
</evidence>
<dbReference type="Proteomes" id="UP000614200">
    <property type="component" value="Unassembled WGS sequence"/>
</dbReference>
<feature type="transmembrane region" description="Helical" evidence="9">
    <location>
        <begin position="344"/>
        <end position="364"/>
    </location>
</feature>
<evidence type="ECO:0000256" key="5">
    <source>
        <dbReference type="ARBA" id="ARBA00022692"/>
    </source>
</evidence>
<evidence type="ECO:0000256" key="9">
    <source>
        <dbReference type="SAM" id="Phobius"/>
    </source>
</evidence>
<evidence type="ECO:0000313" key="11">
    <source>
        <dbReference type="EMBL" id="MBF4694366.1"/>
    </source>
</evidence>
<feature type="transmembrane region" description="Helical" evidence="9">
    <location>
        <begin position="31"/>
        <end position="50"/>
    </location>
</feature>
<feature type="transmembrane region" description="Helical" evidence="9">
    <location>
        <begin position="133"/>
        <end position="156"/>
    </location>
</feature>
<evidence type="ECO:0000256" key="8">
    <source>
        <dbReference type="PIRNR" id="PIRNR006351"/>
    </source>
</evidence>
<keyword evidence="12" id="KW-1185">Reference proteome</keyword>
<keyword evidence="4 8" id="KW-0762">Sugar transport</keyword>
<comment type="subcellular location">
    <subcellularLocation>
        <location evidence="1">Cell membrane</location>
        <topology evidence="1">Multi-pass membrane protein</topology>
    </subcellularLocation>
</comment>
<evidence type="ECO:0000259" key="10">
    <source>
        <dbReference type="PROSITE" id="PS51105"/>
    </source>
</evidence>
<keyword evidence="2 8" id="KW-0813">Transport</keyword>
<feature type="transmembrane region" description="Helical" evidence="9">
    <location>
        <begin position="176"/>
        <end position="198"/>
    </location>
</feature>
<feature type="transmembrane region" description="Helical" evidence="9">
    <location>
        <begin position="70"/>
        <end position="90"/>
    </location>
</feature>
<reference evidence="11 12" key="1">
    <citation type="submission" date="2020-11" db="EMBL/GenBank/DDBJ databases">
        <title>Fusibacter basophilias sp. nov.</title>
        <authorList>
            <person name="Qiu D."/>
        </authorList>
    </citation>
    <scope>NUCLEOTIDE SEQUENCE [LARGE SCALE GENOMIC DNA]</scope>
    <source>
        <strain evidence="11 12">Q10-2</strain>
    </source>
</reference>
<feature type="transmembrane region" description="Helical" evidence="9">
    <location>
        <begin position="218"/>
        <end position="239"/>
    </location>
</feature>
<feature type="transmembrane region" description="Helical" evidence="9">
    <location>
        <begin position="278"/>
        <end position="299"/>
    </location>
</feature>
<keyword evidence="5 9" id="KW-0812">Transmembrane</keyword>
<evidence type="ECO:0000256" key="7">
    <source>
        <dbReference type="ARBA" id="ARBA00023136"/>
    </source>
</evidence>
<dbReference type="InterPro" id="IPR004501">
    <property type="entry name" value="PTS_EIIC_3"/>
</dbReference>
<feature type="transmembrane region" description="Helical" evidence="9">
    <location>
        <begin position="384"/>
        <end position="404"/>
    </location>
</feature>
<organism evidence="11 12">
    <name type="scientific">Fusibacter ferrireducens</name>
    <dbReference type="NCBI Taxonomy" id="2785058"/>
    <lineage>
        <taxon>Bacteria</taxon>
        <taxon>Bacillati</taxon>
        <taxon>Bacillota</taxon>
        <taxon>Clostridia</taxon>
        <taxon>Eubacteriales</taxon>
        <taxon>Eubacteriales Family XII. Incertae Sedis</taxon>
        <taxon>Fusibacter</taxon>
    </lineage>
</organism>
<dbReference type="PANTHER" id="PTHR33989:SF11">
    <property type="entry name" value="LICHENAN PERMEASE IIC COMPONENT"/>
    <property type="match status" value="1"/>
</dbReference>
<dbReference type="InterPro" id="IPR051088">
    <property type="entry name" value="PTS_Sugar-EIIC/EIIB"/>
</dbReference>
<comment type="function">
    <text evidence="8">The phosphoenolpyruvate-dependent sugar phosphotransferase system (PTS), a major carbohydrate active -transport system, catalyzes the phosphorylation of incoming sugar substrates concomitant with their translocation across the cell membrane.</text>
</comment>
<evidence type="ECO:0000256" key="1">
    <source>
        <dbReference type="ARBA" id="ARBA00004651"/>
    </source>
</evidence>
<dbReference type="InterPro" id="IPR003352">
    <property type="entry name" value="PTS_EIIC"/>
</dbReference>
<dbReference type="Pfam" id="PF02378">
    <property type="entry name" value="PTS_EIIC"/>
    <property type="match status" value="1"/>
</dbReference>
<dbReference type="NCBIfam" id="TIGR00410">
    <property type="entry name" value="lacE"/>
    <property type="match status" value="1"/>
</dbReference>
<accession>A0ABR9ZWP1</accession>
<evidence type="ECO:0000256" key="4">
    <source>
        <dbReference type="ARBA" id="ARBA00022597"/>
    </source>
</evidence>
<gene>
    <name evidence="11" type="ORF">ISU02_14750</name>
</gene>
<dbReference type="PANTHER" id="PTHR33989">
    <property type="match status" value="1"/>
</dbReference>
<protein>
    <recommendedName>
        <fullName evidence="8">Permease IIC component</fullName>
    </recommendedName>
</protein>
<evidence type="ECO:0000256" key="6">
    <source>
        <dbReference type="ARBA" id="ARBA00022989"/>
    </source>
</evidence>
<feature type="domain" description="PTS EIIC type-3" evidence="10">
    <location>
        <begin position="8"/>
        <end position="404"/>
    </location>
</feature>
<sequence>MERLMLWLDEKFSTPMAKLSEQRHLRAVRDGIVGTLPIITVGSFFLIIAFPPVPADTALALWAKAHGATILLPYRLTMYMMSLYAAWGIGHSLAKSYDLDGVSGAQLAVVAFLMTMVPRAVDGLGWALPMANLGGSGMFVAIMTSILAVEIMRFVYKSNFKISMPEQVPPSVARSFKALTPTAIVVVLMTFITFVFGFDWHGVVTKIMAPLVTTSDTLFGVLVPVGLITVFWSAGIHGASVVGSLARPIWTVLLDANAKAVADGLPLPHIAPEPFYQWFIWIGGAGSTIGLVLLMAFASKSVYSRSLGRMALAPGLFNINEPLIFGAPIVLNPILIIPFILTPIVLAIISYIAMAFHLVARPFIMAPWTLPGPIGAFVATGGDWRAIVLSVVCILIAMIIYYPFFKIYDNKQLALEKEDH</sequence>
<name>A0ABR9ZWP1_9FIRM</name>
<evidence type="ECO:0000256" key="2">
    <source>
        <dbReference type="ARBA" id="ARBA00022448"/>
    </source>
</evidence>
<proteinExistence type="predicted"/>
<keyword evidence="3 8" id="KW-1003">Cell membrane</keyword>
<keyword evidence="6 9" id="KW-1133">Transmembrane helix</keyword>
<dbReference type="EMBL" id="JADKNH010000009">
    <property type="protein sequence ID" value="MBF4694366.1"/>
    <property type="molecule type" value="Genomic_DNA"/>
</dbReference>
<keyword evidence="7 8" id="KW-0472">Membrane</keyword>